<protein>
    <submittedName>
        <fullName evidence="2">Proline-rich protein</fullName>
    </submittedName>
</protein>
<feature type="compositionally biased region" description="Low complexity" evidence="1">
    <location>
        <begin position="74"/>
        <end position="84"/>
    </location>
</feature>
<feature type="region of interest" description="Disordered" evidence="1">
    <location>
        <begin position="37"/>
        <end position="154"/>
    </location>
</feature>
<accession>A0AAW0CHS0</accession>
<dbReference type="AlphaFoldDB" id="A0AAW0CHS0"/>
<comment type="caution">
    <text evidence="2">The sequence shown here is derived from an EMBL/GenBank/DDBJ whole genome shotgun (WGS) entry which is preliminary data.</text>
</comment>
<proteinExistence type="predicted"/>
<feature type="compositionally biased region" description="Basic and acidic residues" evidence="1">
    <location>
        <begin position="124"/>
        <end position="137"/>
    </location>
</feature>
<dbReference type="EMBL" id="JAWWNJ010000017">
    <property type="protein sequence ID" value="KAK7038436.1"/>
    <property type="molecule type" value="Genomic_DNA"/>
</dbReference>
<sequence length="544" mass="59872">MPPKKRKSQDTEILTQKDVNNTVTEFSPIAGTQWFMFKPNASSSREQENYSPLPSPTKTPKPPPNYYADTRAESTPIDISSDSDSNTDSDQETHVSPTPVDDVDEATPEIVSRPAKKRKSRVPVGDKDGNAESPEPRAKKRKSKAAAPVDDDPDALDMSFCLEVETPSPPVLTVRKSNVKPVPPKTTTLGPFEIKSDIQHPQFIRIIAKACQTTRESLVLASMEWKFDRPNTSRRRPLTDEVGLRVAIKALADRRKDYAFTVFMAPPQATTQDLPWLDRAGDSGPLNFEYTLDELTTPGNSVISVRQQIAGIDNASNPFFEELKEKYPIDNHPSFPGKRIFHNDTGYFHLDDVKLRVWAVAIAKGTADVNRCPVSSHFRKEQTIRPPAPPAAPPIAPALPQAPLVPATGSDATLQLLLQAITGSAHIPYGLHPHHAYHPHQYALPPPPPFAALAPGPAPAAATAEPPSIELPRRVSLEEYCERYQIAAEDRRVLGELGYEPGDSGLTGLEKEVWDGVKALPLAKNRILRQHASFVKDVVAGLWN</sequence>
<keyword evidence="3" id="KW-1185">Reference proteome</keyword>
<reference evidence="2 3" key="1">
    <citation type="journal article" date="2024" name="J Genomics">
        <title>Draft genome sequencing and assembly of Favolaschia claudopus CIRM-BRFM 2984 isolated from oak limbs.</title>
        <authorList>
            <person name="Navarro D."/>
            <person name="Drula E."/>
            <person name="Chaduli D."/>
            <person name="Cazenave R."/>
            <person name="Ahrendt S."/>
            <person name="Wang J."/>
            <person name="Lipzen A."/>
            <person name="Daum C."/>
            <person name="Barry K."/>
            <person name="Grigoriev I.V."/>
            <person name="Favel A."/>
            <person name="Rosso M.N."/>
            <person name="Martin F."/>
        </authorList>
    </citation>
    <scope>NUCLEOTIDE SEQUENCE [LARGE SCALE GENOMIC DNA]</scope>
    <source>
        <strain evidence="2 3">CIRM-BRFM 2984</strain>
    </source>
</reference>
<evidence type="ECO:0000313" key="2">
    <source>
        <dbReference type="EMBL" id="KAK7038436.1"/>
    </source>
</evidence>
<feature type="compositionally biased region" description="Pro residues" evidence="1">
    <location>
        <begin position="53"/>
        <end position="65"/>
    </location>
</feature>
<organism evidence="2 3">
    <name type="scientific">Favolaschia claudopus</name>
    <dbReference type="NCBI Taxonomy" id="2862362"/>
    <lineage>
        <taxon>Eukaryota</taxon>
        <taxon>Fungi</taxon>
        <taxon>Dikarya</taxon>
        <taxon>Basidiomycota</taxon>
        <taxon>Agaricomycotina</taxon>
        <taxon>Agaricomycetes</taxon>
        <taxon>Agaricomycetidae</taxon>
        <taxon>Agaricales</taxon>
        <taxon>Marasmiineae</taxon>
        <taxon>Mycenaceae</taxon>
        <taxon>Favolaschia</taxon>
    </lineage>
</organism>
<dbReference type="CDD" id="cd06093">
    <property type="entry name" value="PX_domain"/>
    <property type="match status" value="1"/>
</dbReference>
<name>A0AAW0CHS0_9AGAR</name>
<evidence type="ECO:0000313" key="3">
    <source>
        <dbReference type="Proteomes" id="UP001362999"/>
    </source>
</evidence>
<evidence type="ECO:0000256" key="1">
    <source>
        <dbReference type="SAM" id="MobiDB-lite"/>
    </source>
</evidence>
<dbReference type="Proteomes" id="UP001362999">
    <property type="component" value="Unassembled WGS sequence"/>
</dbReference>
<gene>
    <name evidence="2" type="ORF">R3P38DRAFT_3475411</name>
</gene>